<name>A0ABQ9I3G7_9NEOP</name>
<proteinExistence type="predicted"/>
<sequence length="80" mass="9049">MCDESQAYRYSAPDTSTTFDGNRSEVQSGSVQYIALDESTTFKSNEENELCEHLKLMAKWGFALTKEEILSVFGDFMSMT</sequence>
<gene>
    <name evidence="1" type="ORF">PR048_010708</name>
</gene>
<dbReference type="Proteomes" id="UP001159363">
    <property type="component" value="Chromosome 3"/>
</dbReference>
<accession>A0ABQ9I3G7</accession>
<evidence type="ECO:0000313" key="1">
    <source>
        <dbReference type="EMBL" id="KAJ8891193.1"/>
    </source>
</evidence>
<protein>
    <submittedName>
        <fullName evidence="1">Uncharacterized protein</fullName>
    </submittedName>
</protein>
<reference evidence="1 2" key="1">
    <citation type="submission" date="2023-02" db="EMBL/GenBank/DDBJ databases">
        <title>LHISI_Scaffold_Assembly.</title>
        <authorList>
            <person name="Stuart O.P."/>
            <person name="Cleave R."/>
            <person name="Magrath M.J.L."/>
            <person name="Mikheyev A.S."/>
        </authorList>
    </citation>
    <scope>NUCLEOTIDE SEQUENCE [LARGE SCALE GENOMIC DNA]</scope>
    <source>
        <strain evidence="1">Daus_M_001</strain>
        <tissue evidence="1">Leg muscle</tissue>
    </source>
</reference>
<organism evidence="1 2">
    <name type="scientific">Dryococelus australis</name>
    <dbReference type="NCBI Taxonomy" id="614101"/>
    <lineage>
        <taxon>Eukaryota</taxon>
        <taxon>Metazoa</taxon>
        <taxon>Ecdysozoa</taxon>
        <taxon>Arthropoda</taxon>
        <taxon>Hexapoda</taxon>
        <taxon>Insecta</taxon>
        <taxon>Pterygota</taxon>
        <taxon>Neoptera</taxon>
        <taxon>Polyneoptera</taxon>
        <taxon>Phasmatodea</taxon>
        <taxon>Verophasmatodea</taxon>
        <taxon>Anareolatae</taxon>
        <taxon>Phasmatidae</taxon>
        <taxon>Eurycanthinae</taxon>
        <taxon>Dryococelus</taxon>
    </lineage>
</organism>
<dbReference type="EMBL" id="JARBHB010000003">
    <property type="protein sequence ID" value="KAJ8891193.1"/>
    <property type="molecule type" value="Genomic_DNA"/>
</dbReference>
<keyword evidence="2" id="KW-1185">Reference proteome</keyword>
<comment type="caution">
    <text evidence="1">The sequence shown here is derived from an EMBL/GenBank/DDBJ whole genome shotgun (WGS) entry which is preliminary data.</text>
</comment>
<evidence type="ECO:0000313" key="2">
    <source>
        <dbReference type="Proteomes" id="UP001159363"/>
    </source>
</evidence>